<feature type="compositionally biased region" description="Gly residues" evidence="1">
    <location>
        <begin position="104"/>
        <end position="114"/>
    </location>
</feature>
<sequence>DDGGGSSDNGGGGAAAAAAAACVAGGCRRHGGHGGGGAELLADALEVAQALAHLHSLGLVHGALKPSNVLLRSSTAPPPTSAAAAAPLQKRHEEQQHQPSSSSSGGGNDSGGSGIRSRPYRCKVADYGLARTTPTTTRGPAGAAAATYTAPEVLSGAQPRNDPAADVYSYGMLLCHMLGANSPSPAGVVPPPPTAAATAATTTAENRQIMTSAVTQPAAAAAAPAGAVAVASVAGDCDGDGGGGGYGDGPGSQALFSRDVARVDSCCAAAAAAPVAGSVLAGIARACLAIEPTERPTFERIVRQLLHAVPSAVEE</sequence>
<name>A0AAD3HR46_9CHLO</name>
<dbReference type="InterPro" id="IPR050167">
    <property type="entry name" value="Ser_Thr_protein_kinase"/>
</dbReference>
<dbReference type="Pfam" id="PF00069">
    <property type="entry name" value="Pkinase"/>
    <property type="match status" value="1"/>
</dbReference>
<accession>A0AAD3HR46</accession>
<reference evidence="3 4" key="1">
    <citation type="journal article" date="2021" name="Sci. Rep.">
        <title>Genome sequencing of the multicellular alga Astrephomene provides insights into convergent evolution of germ-soma differentiation.</title>
        <authorList>
            <person name="Yamashita S."/>
            <person name="Yamamoto K."/>
            <person name="Matsuzaki R."/>
            <person name="Suzuki S."/>
            <person name="Yamaguchi H."/>
            <person name="Hirooka S."/>
            <person name="Minakuchi Y."/>
            <person name="Miyagishima S."/>
            <person name="Kawachi M."/>
            <person name="Toyoda A."/>
            <person name="Nozaki H."/>
        </authorList>
    </citation>
    <scope>NUCLEOTIDE SEQUENCE [LARGE SCALE GENOMIC DNA]</scope>
    <source>
        <strain evidence="3 4">NIES-4017</strain>
    </source>
</reference>
<dbReference type="EMBL" id="BMAR01000033">
    <property type="protein sequence ID" value="GFR49866.1"/>
    <property type="molecule type" value="Genomic_DNA"/>
</dbReference>
<dbReference type="InterPro" id="IPR011009">
    <property type="entry name" value="Kinase-like_dom_sf"/>
</dbReference>
<dbReference type="PROSITE" id="PS50011">
    <property type="entry name" value="PROTEIN_KINASE_DOM"/>
    <property type="match status" value="1"/>
</dbReference>
<dbReference type="Proteomes" id="UP001054857">
    <property type="component" value="Unassembled WGS sequence"/>
</dbReference>
<organism evidence="3 4">
    <name type="scientific">Astrephomene gubernaculifera</name>
    <dbReference type="NCBI Taxonomy" id="47775"/>
    <lineage>
        <taxon>Eukaryota</taxon>
        <taxon>Viridiplantae</taxon>
        <taxon>Chlorophyta</taxon>
        <taxon>core chlorophytes</taxon>
        <taxon>Chlorophyceae</taxon>
        <taxon>CS clade</taxon>
        <taxon>Chlamydomonadales</taxon>
        <taxon>Astrephomenaceae</taxon>
        <taxon>Astrephomene</taxon>
    </lineage>
</organism>
<dbReference type="GO" id="GO:0005737">
    <property type="term" value="C:cytoplasm"/>
    <property type="evidence" value="ECO:0007669"/>
    <property type="project" value="TreeGrafter"/>
</dbReference>
<dbReference type="InterPro" id="IPR000719">
    <property type="entry name" value="Prot_kinase_dom"/>
</dbReference>
<evidence type="ECO:0000313" key="4">
    <source>
        <dbReference type="Proteomes" id="UP001054857"/>
    </source>
</evidence>
<gene>
    <name evidence="3" type="ORF">Agub_g11968</name>
</gene>
<feature type="domain" description="Protein kinase" evidence="2">
    <location>
        <begin position="1"/>
        <end position="310"/>
    </location>
</feature>
<dbReference type="GO" id="GO:0007165">
    <property type="term" value="P:signal transduction"/>
    <property type="evidence" value="ECO:0007669"/>
    <property type="project" value="TreeGrafter"/>
</dbReference>
<evidence type="ECO:0000259" key="2">
    <source>
        <dbReference type="PROSITE" id="PS50011"/>
    </source>
</evidence>
<dbReference type="Gene3D" id="1.10.510.10">
    <property type="entry name" value="Transferase(Phosphotransferase) domain 1"/>
    <property type="match status" value="1"/>
</dbReference>
<feature type="region of interest" description="Disordered" evidence="1">
    <location>
        <begin position="71"/>
        <end position="118"/>
    </location>
</feature>
<evidence type="ECO:0000256" key="1">
    <source>
        <dbReference type="SAM" id="MobiDB-lite"/>
    </source>
</evidence>
<dbReference type="SUPFAM" id="SSF56112">
    <property type="entry name" value="Protein kinase-like (PK-like)"/>
    <property type="match status" value="1"/>
</dbReference>
<dbReference type="GO" id="GO:0005524">
    <property type="term" value="F:ATP binding"/>
    <property type="evidence" value="ECO:0007669"/>
    <property type="project" value="InterPro"/>
</dbReference>
<proteinExistence type="predicted"/>
<dbReference type="AlphaFoldDB" id="A0AAD3HR46"/>
<dbReference type="PANTHER" id="PTHR23257:SF958">
    <property type="entry name" value="SERINE_THREONINE-PROTEIN KINASE WNK4"/>
    <property type="match status" value="1"/>
</dbReference>
<dbReference type="PANTHER" id="PTHR23257">
    <property type="entry name" value="SERINE-THREONINE PROTEIN KINASE"/>
    <property type="match status" value="1"/>
</dbReference>
<feature type="non-terminal residue" evidence="3">
    <location>
        <position position="315"/>
    </location>
</feature>
<keyword evidence="4" id="KW-1185">Reference proteome</keyword>
<protein>
    <recommendedName>
        <fullName evidence="2">Protein kinase domain-containing protein</fullName>
    </recommendedName>
</protein>
<evidence type="ECO:0000313" key="3">
    <source>
        <dbReference type="EMBL" id="GFR49866.1"/>
    </source>
</evidence>
<dbReference type="SMART" id="SM00220">
    <property type="entry name" value="S_TKc"/>
    <property type="match status" value="1"/>
</dbReference>
<comment type="caution">
    <text evidence="3">The sequence shown here is derived from an EMBL/GenBank/DDBJ whole genome shotgun (WGS) entry which is preliminary data.</text>
</comment>
<dbReference type="GO" id="GO:0004672">
    <property type="term" value="F:protein kinase activity"/>
    <property type="evidence" value="ECO:0007669"/>
    <property type="project" value="InterPro"/>
</dbReference>